<evidence type="ECO:0000313" key="2">
    <source>
        <dbReference type="Proteomes" id="UP000009026"/>
    </source>
</evidence>
<name>A0A0H4X5Q7_9BACT</name>
<dbReference type="STRING" id="1297742.A176_000119"/>
<keyword evidence="2" id="KW-1185">Reference proteome</keyword>
<accession>A0A0H4X5Q7</accession>
<dbReference type="RefSeq" id="WP_002635094.1">
    <property type="nucleotide sequence ID" value="NZ_CP012109.1"/>
</dbReference>
<dbReference type="AlphaFoldDB" id="A0A0H4X5Q7"/>
<dbReference type="EMBL" id="CP012109">
    <property type="protein sequence ID" value="AKQ63207.1"/>
    <property type="molecule type" value="Genomic_DNA"/>
</dbReference>
<sequence>MSGHLSRLVLDELVVGDAAPPAHLAACAECQAKLARLREAAGAARVAPEFAWTRTRVLAQREASAEEASAFAGAVVQREESAQAAPAFERARVLAPREASSAVERARVVAPHDESAQESSAFERARVVAPRDESARKASASSWTRWFNRFMAPRRGSPRNWLWAVPLAAALGLASVVVLREPPDGVRIKGGPFVSVVRQSDGAVDAPLSPGDVVTLSLKAAPYRYALVFATDAAGKVALLWPSRGTQSGDPAALVMPPTFIVTPGDFVLDAFFSDAPLPAEPGRAALAIRAAVCATRTQLSDCQFPAPLDGAAHHYRLAVPVSSGP</sequence>
<evidence type="ECO:0000313" key="1">
    <source>
        <dbReference type="EMBL" id="AKQ63207.1"/>
    </source>
</evidence>
<dbReference type="Proteomes" id="UP000009026">
    <property type="component" value="Chromosome"/>
</dbReference>
<protein>
    <recommendedName>
        <fullName evidence="3">DUF4384 domain-containing protein</fullName>
    </recommendedName>
</protein>
<reference evidence="1 2" key="1">
    <citation type="journal article" date="2016" name="PLoS ONE">
        <title>Complete Genome Sequence and Comparative Genomics of a Novel Myxobacterium Myxococcus hansupus.</title>
        <authorList>
            <person name="Sharma G."/>
            <person name="Narwani T."/>
            <person name="Subramanian S."/>
        </authorList>
    </citation>
    <scope>NUCLEOTIDE SEQUENCE [LARGE SCALE GENOMIC DNA]</scope>
    <source>
        <strain evidence="2">mixupus</strain>
    </source>
</reference>
<gene>
    <name evidence="1" type="ORF">A176_000119</name>
</gene>
<proteinExistence type="predicted"/>
<dbReference type="KEGG" id="mym:A176_000119"/>
<organism evidence="1 2">
    <name type="scientific">Pseudomyxococcus hansupus</name>
    <dbReference type="NCBI Taxonomy" id="1297742"/>
    <lineage>
        <taxon>Bacteria</taxon>
        <taxon>Pseudomonadati</taxon>
        <taxon>Myxococcota</taxon>
        <taxon>Myxococcia</taxon>
        <taxon>Myxococcales</taxon>
        <taxon>Cystobacterineae</taxon>
        <taxon>Myxococcaceae</taxon>
        <taxon>Pseudomyxococcus</taxon>
    </lineage>
</organism>
<dbReference type="PATRIC" id="fig|1297742.4.peg.121"/>
<evidence type="ECO:0008006" key="3">
    <source>
        <dbReference type="Google" id="ProtNLM"/>
    </source>
</evidence>